<dbReference type="PANTHER" id="PTHR43047:SF72">
    <property type="entry name" value="OSMOSENSING HISTIDINE PROTEIN KINASE SLN1"/>
    <property type="match status" value="1"/>
</dbReference>
<dbReference type="RefSeq" id="WP_311182529.1">
    <property type="nucleotide sequence ID" value="NZ_CP115543.1"/>
</dbReference>
<proteinExistence type="predicted"/>
<sequence length="1192" mass="129283">MALSARGWRAGIVLLVLAACAVPSALWAAGTSAETPRMRRFGAAEGMPSRMVLALAQDRQGYIWAATDDGLARVDGVGLRVWRNEPDDPGSLPSNEIETLLVDPLDRVWVGSNGGGLSMLGPDRKHFEQFPDISVLCEGQFWSLAYAGKALWIGTNAHGICRRDEDGSLVRYRADPADPDSLPSDTIYSMLSDPQGRVWVGTGSGVARWNGTGFTRIAADVLGDKSVFRLTRDRDGTVWAGTQGGLFRIGSDDSVRPAPWTPSADVRAASVVHDRNGGYWLGTADGLYRGDEHRVRLLAGDAGSGFLTERSGVLDMLQDHEGGLWFAMLTQGLAYLPPDWKRFSTWYQLDGKPLDSAYLLSAAAAGNDYYIAGAHGVYLLDAGGHLRQIAAEKQLGVGAVRSVLPRADGALWLGRAGRLGLYQPRSGQLREWKIGSGTDVRQRIELIRQAPDGEVWLAITNLGVQRRAADGTLLDEIRVDADRGLVDVPVEQMLFDPRGQLWIMGDLGEMGLLRWQDDRFQRVPGVAPGNIHDMVWISPDEAWLARKGGLERYRWDGLSMTLRERVGAGQGMPPVSIGGLALGRDGQVWATTPRGLVSWHPRERRLRVYGERDGLPDIEFSGRPPVMGTDGRVLAVTATGLVAFDPNAPDLALPPSQLVIDNIQVRRDDAEGQQSLPVNAPLLLGPDDRDLIISARLLSYASPMGNRYRYRVSGYDQNWVMQNADGERLLSRLPSGEYAIDVQAATPHGDWTSSRTISVRVQPPWWRSSWAILGYVMLGLLLVAAVAAFARARLRRRQQWQLTVHKQQIAEQASQAKSRFLATLGHEVRTPMTGVLGMSELLLATPLDELQRGYAASIQHAGAHLLRLVNDALDLARIEAGRLELDIRPFDLVSMLAQVDALMEPMAHHRGLAYERSFTLPGAVQLSGDEMRVRQILMNLLGNAIKFTEHGHVGLGIELVEHGNGVVFEVSDTGPGINRDQQERLFHRFEQADGPRTASRYGGSGLGLAICQELAVAMGGRIEIDSQPGQGARFSVHLPLPWCQRPGAGSPAVPDGSPVVLPPLRILLVEDDATVAEVIAGLLRARGHAVVHALHGLAALSEVAAGRFDVGLLDLDLPALDGIAIAGQLRAMGYALPLIAVTARSDAYAEQQVLAAGFDGFLRKPVTGDLLVSAIAQACAKRRGTPDATISP</sequence>
<keyword evidence="11" id="KW-0067">ATP-binding</keyword>
<feature type="modified residue" description="4-aspartylphosphate" evidence="6">
    <location>
        <position position="1114"/>
    </location>
</feature>
<dbReference type="InterPro" id="IPR036890">
    <property type="entry name" value="HATPase_C_sf"/>
</dbReference>
<evidence type="ECO:0000256" key="4">
    <source>
        <dbReference type="ARBA" id="ARBA00022679"/>
    </source>
</evidence>
<feature type="domain" description="Response regulatory" evidence="10">
    <location>
        <begin position="1065"/>
        <end position="1179"/>
    </location>
</feature>
<dbReference type="Pfam" id="PF00512">
    <property type="entry name" value="HisKA"/>
    <property type="match status" value="1"/>
</dbReference>
<feature type="domain" description="Histidine kinase" evidence="9">
    <location>
        <begin position="823"/>
        <end position="1042"/>
    </location>
</feature>
<evidence type="ECO:0000313" key="12">
    <source>
        <dbReference type="Proteomes" id="UP001305421"/>
    </source>
</evidence>
<name>A0ABY9YAE4_9GAMM</name>
<dbReference type="Gene3D" id="3.40.50.2300">
    <property type="match status" value="1"/>
</dbReference>
<keyword evidence="7" id="KW-0472">Membrane</keyword>
<keyword evidence="4" id="KW-0808">Transferase</keyword>
<dbReference type="Pfam" id="PF07494">
    <property type="entry name" value="Reg_prop"/>
    <property type="match status" value="2"/>
</dbReference>
<dbReference type="InterPro" id="IPR013783">
    <property type="entry name" value="Ig-like_fold"/>
</dbReference>
<dbReference type="CDD" id="cd16922">
    <property type="entry name" value="HATPase_EvgS-ArcB-TorS-like"/>
    <property type="match status" value="1"/>
</dbReference>
<feature type="transmembrane region" description="Helical" evidence="7">
    <location>
        <begin position="770"/>
        <end position="790"/>
    </location>
</feature>
<dbReference type="EMBL" id="CP115543">
    <property type="protein sequence ID" value="WNH47831.1"/>
    <property type="molecule type" value="Genomic_DNA"/>
</dbReference>
<accession>A0ABY9YAE4</accession>
<organism evidence="11 12">
    <name type="scientific">Stenotrophomonas aracearum</name>
    <dbReference type="NCBI Taxonomy" id="3003272"/>
    <lineage>
        <taxon>Bacteria</taxon>
        <taxon>Pseudomonadati</taxon>
        <taxon>Pseudomonadota</taxon>
        <taxon>Gammaproteobacteria</taxon>
        <taxon>Lysobacterales</taxon>
        <taxon>Lysobacteraceae</taxon>
        <taxon>Stenotrophomonas</taxon>
    </lineage>
</organism>
<dbReference type="PROSITE" id="PS50110">
    <property type="entry name" value="RESPONSE_REGULATORY"/>
    <property type="match status" value="1"/>
</dbReference>
<evidence type="ECO:0000259" key="9">
    <source>
        <dbReference type="PROSITE" id="PS50109"/>
    </source>
</evidence>
<protein>
    <recommendedName>
        <fullName evidence="2">histidine kinase</fullName>
        <ecNumber evidence="2">2.7.13.3</ecNumber>
    </recommendedName>
</protein>
<dbReference type="SUPFAM" id="SSF52172">
    <property type="entry name" value="CheY-like"/>
    <property type="match status" value="1"/>
</dbReference>
<dbReference type="Proteomes" id="UP001305421">
    <property type="component" value="Chromosome"/>
</dbReference>
<dbReference type="GO" id="GO:0005524">
    <property type="term" value="F:ATP binding"/>
    <property type="evidence" value="ECO:0007669"/>
    <property type="project" value="UniProtKB-KW"/>
</dbReference>
<dbReference type="InterPro" id="IPR011006">
    <property type="entry name" value="CheY-like_superfamily"/>
</dbReference>
<dbReference type="SMART" id="SM00388">
    <property type="entry name" value="HisKA"/>
    <property type="match status" value="1"/>
</dbReference>
<dbReference type="SUPFAM" id="SSF55874">
    <property type="entry name" value="ATPase domain of HSP90 chaperone/DNA topoisomerase II/histidine kinase"/>
    <property type="match status" value="1"/>
</dbReference>
<evidence type="ECO:0000256" key="6">
    <source>
        <dbReference type="PROSITE-ProRule" id="PRU00169"/>
    </source>
</evidence>
<dbReference type="PRINTS" id="PR00344">
    <property type="entry name" value="BCTRLSENSOR"/>
</dbReference>
<evidence type="ECO:0000256" key="2">
    <source>
        <dbReference type="ARBA" id="ARBA00012438"/>
    </source>
</evidence>
<dbReference type="PANTHER" id="PTHR43047">
    <property type="entry name" value="TWO-COMPONENT HISTIDINE PROTEIN KINASE"/>
    <property type="match status" value="1"/>
</dbReference>
<feature type="signal peptide" evidence="8">
    <location>
        <begin position="1"/>
        <end position="28"/>
    </location>
</feature>
<dbReference type="Gene3D" id="1.10.287.130">
    <property type="match status" value="1"/>
</dbReference>
<evidence type="ECO:0000256" key="1">
    <source>
        <dbReference type="ARBA" id="ARBA00000085"/>
    </source>
</evidence>
<dbReference type="PROSITE" id="PS51257">
    <property type="entry name" value="PROKAR_LIPOPROTEIN"/>
    <property type="match status" value="1"/>
</dbReference>
<dbReference type="SUPFAM" id="SSF47384">
    <property type="entry name" value="Homodimeric domain of signal transducing histidine kinase"/>
    <property type="match status" value="1"/>
</dbReference>
<dbReference type="InterPro" id="IPR011123">
    <property type="entry name" value="Y_Y_Y"/>
</dbReference>
<keyword evidence="3 6" id="KW-0597">Phosphoprotein</keyword>
<dbReference type="SUPFAM" id="SSF63829">
    <property type="entry name" value="Calcium-dependent phosphotriesterase"/>
    <property type="match status" value="3"/>
</dbReference>
<dbReference type="InterPro" id="IPR005467">
    <property type="entry name" value="His_kinase_dom"/>
</dbReference>
<evidence type="ECO:0000256" key="8">
    <source>
        <dbReference type="SAM" id="SignalP"/>
    </source>
</evidence>
<reference evidence="11 12" key="1">
    <citation type="submission" date="2022-12" db="EMBL/GenBank/DDBJ databases">
        <title>Two new species, Stenotrophomonas aracearum and Stenotrophomonas oahuensis, isolated from Anthurium (Araceae family) in Hawaii.</title>
        <authorList>
            <person name="Chunag S.C."/>
            <person name="Dobhal S."/>
            <person name="Alvarez A."/>
            <person name="Arif M."/>
        </authorList>
    </citation>
    <scope>NUCLEOTIDE SEQUENCE [LARGE SCALE GENOMIC DNA]</scope>
    <source>
        <strain evidence="11 12">A5588</strain>
    </source>
</reference>
<dbReference type="InterPro" id="IPR003661">
    <property type="entry name" value="HisK_dim/P_dom"/>
</dbReference>
<dbReference type="Gene3D" id="2.130.10.10">
    <property type="entry name" value="YVTN repeat-like/Quinoprotein amine dehydrogenase"/>
    <property type="match status" value="3"/>
</dbReference>
<keyword evidence="7" id="KW-1133">Transmembrane helix</keyword>
<dbReference type="EC" id="2.7.13.3" evidence="2"/>
<dbReference type="SMART" id="SM00387">
    <property type="entry name" value="HATPase_c"/>
    <property type="match status" value="1"/>
</dbReference>
<dbReference type="CDD" id="cd00082">
    <property type="entry name" value="HisKA"/>
    <property type="match status" value="1"/>
</dbReference>
<dbReference type="Pfam" id="PF07495">
    <property type="entry name" value="Y_Y_Y"/>
    <property type="match status" value="1"/>
</dbReference>
<keyword evidence="11" id="KW-0547">Nucleotide-binding</keyword>
<feature type="chain" id="PRO_5047235206" description="histidine kinase" evidence="8">
    <location>
        <begin position="29"/>
        <end position="1192"/>
    </location>
</feature>
<dbReference type="Gene3D" id="3.30.565.10">
    <property type="entry name" value="Histidine kinase-like ATPase, C-terminal domain"/>
    <property type="match status" value="1"/>
</dbReference>
<evidence type="ECO:0000256" key="3">
    <source>
        <dbReference type="ARBA" id="ARBA00022553"/>
    </source>
</evidence>
<evidence type="ECO:0000313" key="11">
    <source>
        <dbReference type="EMBL" id="WNH47831.1"/>
    </source>
</evidence>
<dbReference type="Pfam" id="PF02518">
    <property type="entry name" value="HATPase_c"/>
    <property type="match status" value="1"/>
</dbReference>
<comment type="catalytic activity">
    <reaction evidence="1">
        <text>ATP + protein L-histidine = ADP + protein N-phospho-L-histidine.</text>
        <dbReference type="EC" id="2.7.13.3"/>
    </reaction>
</comment>
<dbReference type="InterPro" id="IPR011110">
    <property type="entry name" value="Reg_prop"/>
</dbReference>
<dbReference type="PROSITE" id="PS50109">
    <property type="entry name" value="HIS_KIN"/>
    <property type="match status" value="1"/>
</dbReference>
<dbReference type="InterPro" id="IPR004358">
    <property type="entry name" value="Sig_transdc_His_kin-like_C"/>
</dbReference>
<evidence type="ECO:0000256" key="5">
    <source>
        <dbReference type="ARBA" id="ARBA00022777"/>
    </source>
</evidence>
<dbReference type="InterPro" id="IPR015943">
    <property type="entry name" value="WD40/YVTN_repeat-like_dom_sf"/>
</dbReference>
<evidence type="ECO:0000256" key="7">
    <source>
        <dbReference type="SAM" id="Phobius"/>
    </source>
</evidence>
<evidence type="ECO:0000259" key="10">
    <source>
        <dbReference type="PROSITE" id="PS50110"/>
    </source>
</evidence>
<keyword evidence="5" id="KW-0418">Kinase</keyword>
<keyword evidence="12" id="KW-1185">Reference proteome</keyword>
<dbReference type="Gene3D" id="2.60.40.10">
    <property type="entry name" value="Immunoglobulins"/>
    <property type="match status" value="1"/>
</dbReference>
<gene>
    <name evidence="11" type="ORF">PDM28_14250</name>
</gene>
<dbReference type="InterPro" id="IPR036097">
    <property type="entry name" value="HisK_dim/P_sf"/>
</dbReference>
<dbReference type="InterPro" id="IPR003594">
    <property type="entry name" value="HATPase_dom"/>
</dbReference>
<dbReference type="CDD" id="cd17546">
    <property type="entry name" value="REC_hyHK_CKI1_RcsC-like"/>
    <property type="match status" value="1"/>
</dbReference>
<keyword evidence="7" id="KW-0812">Transmembrane</keyword>
<dbReference type="InterPro" id="IPR001789">
    <property type="entry name" value="Sig_transdc_resp-reg_receiver"/>
</dbReference>
<dbReference type="SMART" id="SM00448">
    <property type="entry name" value="REC"/>
    <property type="match status" value="1"/>
</dbReference>
<keyword evidence="8" id="KW-0732">Signal</keyword>
<dbReference type="Pfam" id="PF00072">
    <property type="entry name" value="Response_reg"/>
    <property type="match status" value="1"/>
</dbReference>